<organism evidence="1 2">
    <name type="scientific">Bondarzewia mesenterica</name>
    <dbReference type="NCBI Taxonomy" id="1095465"/>
    <lineage>
        <taxon>Eukaryota</taxon>
        <taxon>Fungi</taxon>
        <taxon>Dikarya</taxon>
        <taxon>Basidiomycota</taxon>
        <taxon>Agaricomycotina</taxon>
        <taxon>Agaricomycetes</taxon>
        <taxon>Russulales</taxon>
        <taxon>Bondarzewiaceae</taxon>
        <taxon>Bondarzewia</taxon>
    </lineage>
</organism>
<proteinExistence type="predicted"/>
<dbReference type="AlphaFoldDB" id="A0A4S4LQJ9"/>
<protein>
    <submittedName>
        <fullName evidence="1">Uncharacterized protein</fullName>
    </submittedName>
</protein>
<name>A0A4S4LQJ9_9AGAM</name>
<evidence type="ECO:0000313" key="2">
    <source>
        <dbReference type="Proteomes" id="UP000310158"/>
    </source>
</evidence>
<sequence length="249" mass="28565">MVYPTREGKFDKADHSILIHGAHMDNTHLYKTAKGFWHPWWLEAHNTPFKDHKEFASNIKADLFNFVTALDCITGGFTLILHHSGIIDHILKVIPQNIQVESYFPPQLIAHYPELKQPVADITQKFIKDIAPISESESEWVARTSVTKPLNLPPSTRHKVDIKTQCEIELMQITIQENKETICEKDQIISALTEQLVDVADDRQMLLAHLEVAKIELAMVKEELSYARVNFEGLSAQHDILDREKKKLL</sequence>
<dbReference type="EMBL" id="SGPL01000263">
    <property type="protein sequence ID" value="THH14604.1"/>
    <property type="molecule type" value="Genomic_DNA"/>
</dbReference>
<accession>A0A4S4LQJ9</accession>
<gene>
    <name evidence="1" type="ORF">EW146_g5747</name>
</gene>
<evidence type="ECO:0000313" key="1">
    <source>
        <dbReference type="EMBL" id="THH14604.1"/>
    </source>
</evidence>
<comment type="caution">
    <text evidence="1">The sequence shown here is derived from an EMBL/GenBank/DDBJ whole genome shotgun (WGS) entry which is preliminary data.</text>
</comment>
<dbReference type="OrthoDB" id="2690792at2759"/>
<keyword evidence="2" id="KW-1185">Reference proteome</keyword>
<dbReference type="Proteomes" id="UP000310158">
    <property type="component" value="Unassembled WGS sequence"/>
</dbReference>
<reference evidence="1 2" key="1">
    <citation type="submission" date="2019-02" db="EMBL/GenBank/DDBJ databases">
        <title>Genome sequencing of the rare red list fungi Bondarzewia mesenterica.</title>
        <authorList>
            <person name="Buettner E."/>
            <person name="Kellner H."/>
        </authorList>
    </citation>
    <scope>NUCLEOTIDE SEQUENCE [LARGE SCALE GENOMIC DNA]</scope>
    <source>
        <strain evidence="1 2">DSM 108281</strain>
    </source>
</reference>